<protein>
    <submittedName>
        <fullName evidence="4">GAF domain-containing protein</fullName>
    </submittedName>
</protein>
<sequence>MPDSRTPGTTAVQALDELGRLALHEHSMESLMQRVVDLTGIVMPGRSEASILLMVDGRPSTTAYSGQLALDCDEQQFGQGEGPCLHAATTGELTEVPDMRTEQRWPGYIVRAAERGALSSLSIPLPVSEGIQGALNVYAREVDAFDEESRTAGRQFAPYAGVAVSNMYAYQSAQNLADNLRTALDSRAVIDQAKGILMERHKLTADQAFQVLARVSMQTNTKLRTVADELATTGVLPGLPPGAR</sequence>
<organism evidence="4 5">
    <name type="scientific">Blastococcus tunisiensis</name>
    <dbReference type="NCBI Taxonomy" id="1798228"/>
    <lineage>
        <taxon>Bacteria</taxon>
        <taxon>Bacillati</taxon>
        <taxon>Actinomycetota</taxon>
        <taxon>Actinomycetes</taxon>
        <taxon>Geodermatophilales</taxon>
        <taxon>Geodermatophilaceae</taxon>
        <taxon>Blastococcus</taxon>
    </lineage>
</organism>
<dbReference type="InterPro" id="IPR003018">
    <property type="entry name" value="GAF"/>
</dbReference>
<dbReference type="PIRSF" id="PIRSF036625">
    <property type="entry name" value="GAF_ANTAR"/>
    <property type="match status" value="1"/>
</dbReference>
<evidence type="ECO:0000313" key="4">
    <source>
        <dbReference type="EMBL" id="SFF50620.1"/>
    </source>
</evidence>
<reference evidence="5" key="1">
    <citation type="submission" date="2016-10" db="EMBL/GenBank/DDBJ databases">
        <authorList>
            <person name="Varghese N."/>
            <person name="Submissions S."/>
        </authorList>
    </citation>
    <scope>NUCLEOTIDE SEQUENCE [LARGE SCALE GENOMIC DNA]</scope>
    <source>
        <strain evidence="5">DSM 46838</strain>
    </source>
</reference>
<keyword evidence="1" id="KW-0805">Transcription regulation</keyword>
<dbReference type="InterPro" id="IPR029016">
    <property type="entry name" value="GAF-like_dom_sf"/>
</dbReference>
<dbReference type="PROSITE" id="PS50921">
    <property type="entry name" value="ANTAR"/>
    <property type="match status" value="1"/>
</dbReference>
<dbReference type="SUPFAM" id="SSF55781">
    <property type="entry name" value="GAF domain-like"/>
    <property type="match status" value="1"/>
</dbReference>
<dbReference type="Pfam" id="PF13185">
    <property type="entry name" value="GAF_2"/>
    <property type="match status" value="1"/>
</dbReference>
<dbReference type="SMART" id="SM01012">
    <property type="entry name" value="ANTAR"/>
    <property type="match status" value="1"/>
</dbReference>
<keyword evidence="5" id="KW-1185">Reference proteome</keyword>
<dbReference type="SMART" id="SM00065">
    <property type="entry name" value="GAF"/>
    <property type="match status" value="1"/>
</dbReference>
<dbReference type="Gene3D" id="3.30.450.40">
    <property type="match status" value="1"/>
</dbReference>
<dbReference type="GO" id="GO:0003723">
    <property type="term" value="F:RNA binding"/>
    <property type="evidence" value="ECO:0007669"/>
    <property type="project" value="InterPro"/>
</dbReference>
<feature type="domain" description="ANTAR" evidence="3">
    <location>
        <begin position="170"/>
        <end position="231"/>
    </location>
</feature>
<keyword evidence="2" id="KW-0804">Transcription</keyword>
<dbReference type="InterPro" id="IPR012074">
    <property type="entry name" value="GAF_ANTAR"/>
</dbReference>
<evidence type="ECO:0000259" key="3">
    <source>
        <dbReference type="PROSITE" id="PS50921"/>
    </source>
</evidence>
<proteinExistence type="predicted"/>
<evidence type="ECO:0000313" key="5">
    <source>
        <dbReference type="Proteomes" id="UP000198589"/>
    </source>
</evidence>
<dbReference type="Pfam" id="PF03861">
    <property type="entry name" value="ANTAR"/>
    <property type="match status" value="1"/>
</dbReference>
<dbReference type="STRING" id="1798228.SAMN05216574_11575"/>
<dbReference type="RefSeq" id="WP_254791053.1">
    <property type="nucleotide sequence ID" value="NZ_FOND01000015.1"/>
</dbReference>
<dbReference type="Proteomes" id="UP000198589">
    <property type="component" value="Unassembled WGS sequence"/>
</dbReference>
<evidence type="ECO:0000256" key="2">
    <source>
        <dbReference type="ARBA" id="ARBA00023163"/>
    </source>
</evidence>
<dbReference type="InterPro" id="IPR005561">
    <property type="entry name" value="ANTAR"/>
</dbReference>
<evidence type="ECO:0000256" key="1">
    <source>
        <dbReference type="ARBA" id="ARBA00023015"/>
    </source>
</evidence>
<dbReference type="InterPro" id="IPR036388">
    <property type="entry name" value="WH-like_DNA-bd_sf"/>
</dbReference>
<dbReference type="EMBL" id="FOND01000015">
    <property type="protein sequence ID" value="SFF50620.1"/>
    <property type="molecule type" value="Genomic_DNA"/>
</dbReference>
<accession>A0A1I2J9E5</accession>
<dbReference type="Gene3D" id="1.10.10.10">
    <property type="entry name" value="Winged helix-like DNA-binding domain superfamily/Winged helix DNA-binding domain"/>
    <property type="match status" value="1"/>
</dbReference>
<gene>
    <name evidence="4" type="ORF">SAMN05216574_11575</name>
</gene>
<dbReference type="AlphaFoldDB" id="A0A1I2J9E5"/>
<name>A0A1I2J9E5_9ACTN</name>